<dbReference type="Pfam" id="PF07504">
    <property type="entry name" value="FTP"/>
    <property type="match status" value="1"/>
</dbReference>
<keyword evidence="7 13" id="KW-0378">Hydrolase</keyword>
<keyword evidence="10 13" id="KW-0865">Zymogen</keyword>
<evidence type="ECO:0000256" key="11">
    <source>
        <dbReference type="PIRSR" id="PIRSR601842-1"/>
    </source>
</evidence>
<dbReference type="GO" id="GO:0008270">
    <property type="term" value="F:zinc ion binding"/>
    <property type="evidence" value="ECO:0007669"/>
    <property type="project" value="InterPro"/>
</dbReference>
<dbReference type="Gene3D" id="3.10.170.10">
    <property type="match status" value="1"/>
</dbReference>
<dbReference type="SUPFAM" id="SSF55486">
    <property type="entry name" value="Metalloproteases ('zincins'), catalytic domain"/>
    <property type="match status" value="1"/>
</dbReference>
<feature type="region of interest" description="Disordered" evidence="14">
    <location>
        <begin position="445"/>
        <end position="480"/>
    </location>
</feature>
<keyword evidence="5 12" id="KW-0479">Metal-binding</keyword>
<feature type="binding site" evidence="12">
    <location>
        <position position="539"/>
    </location>
    <ligand>
        <name>Zn(2+)</name>
        <dbReference type="ChEBI" id="CHEBI:29105"/>
        <note>catalytic</note>
    </ligand>
</feature>
<evidence type="ECO:0000313" key="17">
    <source>
        <dbReference type="Proteomes" id="UP000613177"/>
    </source>
</evidence>
<dbReference type="PANTHER" id="PTHR33478">
    <property type="entry name" value="EXTRACELLULAR METALLOPROTEINASE MEP"/>
    <property type="match status" value="1"/>
</dbReference>
<keyword evidence="8 12" id="KW-0862">Zinc</keyword>
<keyword evidence="4 13" id="KW-0645">Protease</keyword>
<evidence type="ECO:0000256" key="10">
    <source>
        <dbReference type="ARBA" id="ARBA00023145"/>
    </source>
</evidence>
<dbReference type="AlphaFoldDB" id="A0A8H7VXZ8"/>
<dbReference type="Gene3D" id="1.10.390.10">
    <property type="entry name" value="Neutral Protease Domain 2"/>
    <property type="match status" value="1"/>
</dbReference>
<dbReference type="OrthoDB" id="3227768at2759"/>
<feature type="signal peptide" evidence="13">
    <location>
        <begin position="1"/>
        <end position="20"/>
    </location>
</feature>
<comment type="caution">
    <text evidence="16">The sequence shown here is derived from an EMBL/GenBank/DDBJ whole genome shotgun (WGS) entry which is preliminary data.</text>
</comment>
<evidence type="ECO:0000256" key="1">
    <source>
        <dbReference type="ARBA" id="ARBA00004613"/>
    </source>
</evidence>
<keyword evidence="6 13" id="KW-0732">Signal</keyword>
<comment type="similarity">
    <text evidence="2 13">Belongs to the peptidase M36 family.</text>
</comment>
<evidence type="ECO:0000256" key="9">
    <source>
        <dbReference type="ARBA" id="ARBA00023049"/>
    </source>
</evidence>
<feature type="compositionally biased region" description="Polar residues" evidence="14">
    <location>
        <begin position="465"/>
        <end position="475"/>
    </location>
</feature>
<evidence type="ECO:0000256" key="5">
    <source>
        <dbReference type="ARBA" id="ARBA00022723"/>
    </source>
</evidence>
<keyword evidence="9 13" id="KW-0482">Metalloprotease</keyword>
<evidence type="ECO:0000256" key="8">
    <source>
        <dbReference type="ARBA" id="ARBA00022833"/>
    </source>
</evidence>
<dbReference type="InterPro" id="IPR011096">
    <property type="entry name" value="FTP_domain"/>
</dbReference>
<evidence type="ECO:0000256" key="14">
    <source>
        <dbReference type="SAM" id="MobiDB-lite"/>
    </source>
</evidence>
<dbReference type="CDD" id="cd09596">
    <property type="entry name" value="M36"/>
    <property type="match status" value="1"/>
</dbReference>
<dbReference type="GO" id="GO:0004222">
    <property type="term" value="F:metalloendopeptidase activity"/>
    <property type="evidence" value="ECO:0007669"/>
    <property type="project" value="InterPro"/>
</dbReference>
<evidence type="ECO:0000313" key="16">
    <source>
        <dbReference type="EMBL" id="KAG2235537.1"/>
    </source>
</evidence>
<dbReference type="GO" id="GO:0005615">
    <property type="term" value="C:extracellular space"/>
    <property type="evidence" value="ECO:0007669"/>
    <property type="project" value="InterPro"/>
</dbReference>
<comment type="subcellular location">
    <subcellularLocation>
        <location evidence="1 13">Secreted</location>
    </subcellularLocation>
</comment>
<evidence type="ECO:0000256" key="3">
    <source>
        <dbReference type="ARBA" id="ARBA00022525"/>
    </source>
</evidence>
<feature type="binding site" evidence="12">
    <location>
        <position position="513"/>
    </location>
    <ligand>
        <name>Zn(2+)</name>
        <dbReference type="ChEBI" id="CHEBI:29105"/>
        <note>catalytic</note>
    </ligand>
</feature>
<sequence>MKYSISTAVLLLLGASSTLGAVVNNGDLARKQYHKGLSRSFGPEVPYREYTTPTFQQRQKDYSSFTLSAKPEDIAIAFAEAELTASEFIVQSAYKSDLNGVTHVYLRQKVNGLEVLNGDININVDRFGQIISYGDSFAKGAAKIYTQKQDATILSRVQKGLKMVSNSFAQVVFSPESQIYIQEESVVDESDYDFSNHGQDIINPAEAVLSLMSFVKSSLPDPTVVNYLIPDNFIVTTSFQKHNDEEVAFKFENVPFALSPVEVRQAYVQKETGELQLVWDLQYELKDNWYNGHVNAHDGTIVGLIDWVSSAASYNVIPFGSNDPNDSERKIVTDPYDKWASPDGWHAQGTIANGAKTYNVTIGNNAYTHTNPDGGNSWQKNYRPSGVSEENGDISFDFKADFEKDDPKEYEDAAVTNLFYWCNTAHDFFHRYGFDEKAGNFQQDNLGRGRGKGEGEGDAVIANAQDGSGRNNANFATPPDGKHGKMRMYVWDQTNPMRDGDFESGIVIHEYTHGVSIRLTGGPMNSNCLGWGEAGGMGEGWGDFVATAIRMRENYTHDVEFGMGDYSNGGDGIRKYKYSTSNATNPSTYRIMDRFDYWGVHAKGEVWAEMLYEVYWNLVDRLGYTSQWFPPVPENNYKTAMDEDELSKVRTHITSYGNTLAMQLVIDGLKLQPCNPNFVSARDAILEAEKQLTGGAYHCDIYRAFAKRGLGPGAKLEKRGWIEQRVESYSLPSHCEA</sequence>
<evidence type="ECO:0000256" key="12">
    <source>
        <dbReference type="PIRSR" id="PIRSR601842-2"/>
    </source>
</evidence>
<evidence type="ECO:0000256" key="4">
    <source>
        <dbReference type="ARBA" id="ARBA00022670"/>
    </source>
</evidence>
<dbReference type="InterPro" id="IPR027268">
    <property type="entry name" value="Peptidase_M4/M1_CTD_sf"/>
</dbReference>
<feature type="chain" id="PRO_5034905106" description="Extracellular metalloproteinase" evidence="13">
    <location>
        <begin position="21"/>
        <end position="737"/>
    </location>
</feature>
<feature type="binding site" evidence="12">
    <location>
        <position position="509"/>
    </location>
    <ligand>
        <name>Zn(2+)</name>
        <dbReference type="ChEBI" id="CHEBI:29105"/>
        <note>catalytic</note>
    </ligand>
</feature>
<dbReference type="Proteomes" id="UP000613177">
    <property type="component" value="Unassembled WGS sequence"/>
</dbReference>
<evidence type="ECO:0000256" key="7">
    <source>
        <dbReference type="ARBA" id="ARBA00022801"/>
    </source>
</evidence>
<dbReference type="EC" id="3.4.24.-" evidence="13"/>
<proteinExistence type="inferred from homology"/>
<evidence type="ECO:0000256" key="2">
    <source>
        <dbReference type="ARBA" id="ARBA00006006"/>
    </source>
</evidence>
<keyword evidence="3 13" id="KW-0964">Secreted</keyword>
<protein>
    <recommendedName>
        <fullName evidence="13">Extracellular metalloproteinase</fullName>
        <ecNumber evidence="13">3.4.24.-</ecNumber>
    </recommendedName>
    <alternativeName>
        <fullName evidence="13">Fungalysin</fullName>
    </alternativeName>
</protein>
<dbReference type="InterPro" id="IPR050371">
    <property type="entry name" value="Fungal_virulence_M36"/>
</dbReference>
<evidence type="ECO:0000259" key="15">
    <source>
        <dbReference type="Pfam" id="PF07504"/>
    </source>
</evidence>
<feature type="domain" description="FTP" evidence="15">
    <location>
        <begin position="87"/>
        <end position="137"/>
    </location>
</feature>
<dbReference type="EMBL" id="JAEPRE010000031">
    <property type="protein sequence ID" value="KAG2235537.1"/>
    <property type="molecule type" value="Genomic_DNA"/>
</dbReference>
<dbReference type="Pfam" id="PF02128">
    <property type="entry name" value="Peptidase_M36"/>
    <property type="match status" value="1"/>
</dbReference>
<organism evidence="16 17">
    <name type="scientific">Thamnidium elegans</name>
    <dbReference type="NCBI Taxonomy" id="101142"/>
    <lineage>
        <taxon>Eukaryota</taxon>
        <taxon>Fungi</taxon>
        <taxon>Fungi incertae sedis</taxon>
        <taxon>Mucoromycota</taxon>
        <taxon>Mucoromycotina</taxon>
        <taxon>Mucoromycetes</taxon>
        <taxon>Mucorales</taxon>
        <taxon>Mucorineae</taxon>
        <taxon>Mucoraceae</taxon>
        <taxon>Thamnidium</taxon>
    </lineage>
</organism>
<keyword evidence="17" id="KW-1185">Reference proteome</keyword>
<gene>
    <name evidence="16" type="ORF">INT48_003100</name>
</gene>
<name>A0A8H7VXZ8_9FUNG</name>
<accession>A0A8H7VXZ8</accession>
<evidence type="ECO:0000256" key="6">
    <source>
        <dbReference type="ARBA" id="ARBA00022729"/>
    </source>
</evidence>
<comment type="cofactor">
    <cofactor evidence="12">
        <name>Zn(2+)</name>
        <dbReference type="ChEBI" id="CHEBI:29105"/>
    </cofactor>
    <text evidence="12">Binds 1 zinc ion per subunit.</text>
</comment>
<feature type="active site" evidence="11">
    <location>
        <position position="510"/>
    </location>
</feature>
<dbReference type="PANTHER" id="PTHR33478:SF1">
    <property type="entry name" value="EXTRACELLULAR METALLOPROTEINASE MEP"/>
    <property type="match status" value="1"/>
</dbReference>
<dbReference type="InterPro" id="IPR001842">
    <property type="entry name" value="Peptidase_M36"/>
</dbReference>
<evidence type="ECO:0000256" key="13">
    <source>
        <dbReference type="RuleBase" id="RU364017"/>
    </source>
</evidence>
<dbReference type="GO" id="GO:0006508">
    <property type="term" value="P:proteolysis"/>
    <property type="evidence" value="ECO:0007669"/>
    <property type="project" value="UniProtKB-KW"/>
</dbReference>
<reference evidence="16" key="1">
    <citation type="submission" date="2021-01" db="EMBL/GenBank/DDBJ databases">
        <title>Metabolic potential, ecology and presence of endohyphal bacteria is reflected in genomic diversity of Mucoromycotina.</title>
        <authorList>
            <person name="Muszewska A."/>
            <person name="Okrasinska A."/>
            <person name="Steczkiewicz K."/>
            <person name="Drgas O."/>
            <person name="Orlowska M."/>
            <person name="Perlinska-Lenart U."/>
            <person name="Aleksandrzak-Piekarczyk T."/>
            <person name="Szatraj K."/>
            <person name="Zielenkiewicz U."/>
            <person name="Pilsyk S."/>
            <person name="Malc E."/>
            <person name="Mieczkowski P."/>
            <person name="Kruszewska J.S."/>
            <person name="Biernat P."/>
            <person name="Pawlowska J."/>
        </authorList>
    </citation>
    <scope>NUCLEOTIDE SEQUENCE</scope>
    <source>
        <strain evidence="16">WA0000018081</strain>
    </source>
</reference>